<dbReference type="InterPro" id="IPR001878">
    <property type="entry name" value="Znf_CCHC"/>
</dbReference>
<keyword evidence="1" id="KW-0479">Metal-binding</keyword>
<accession>A0A5B7FWR5</accession>
<protein>
    <recommendedName>
        <fullName evidence="2">CCHC-type domain-containing protein</fullName>
    </recommendedName>
</protein>
<keyword evidence="1" id="KW-0863">Zinc-finger</keyword>
<gene>
    <name evidence="3" type="ORF">E2C01_043232</name>
</gene>
<keyword evidence="1" id="KW-0862">Zinc</keyword>
<evidence type="ECO:0000313" key="4">
    <source>
        <dbReference type="Proteomes" id="UP000324222"/>
    </source>
</evidence>
<dbReference type="Proteomes" id="UP000324222">
    <property type="component" value="Unassembled WGS sequence"/>
</dbReference>
<proteinExistence type="predicted"/>
<feature type="domain" description="CCHC-type" evidence="2">
    <location>
        <begin position="77"/>
        <end position="90"/>
    </location>
</feature>
<sequence length="102" mass="10899">MTDQGLVSAFVVGLVEGVRQLLRAGSHMETLNQILAWARAIVKDEGIHGSSEVCLVTALSLVALSAALPVSAANQHCYMCGGPNHLIRDCLACHEAGIRFQW</sequence>
<name>A0A5B7FWR5_PORTR</name>
<dbReference type="OrthoDB" id="289038at2759"/>
<dbReference type="AlphaFoldDB" id="A0A5B7FWR5"/>
<dbReference type="GO" id="GO:0003676">
    <property type="term" value="F:nucleic acid binding"/>
    <property type="evidence" value="ECO:0007669"/>
    <property type="project" value="InterPro"/>
</dbReference>
<keyword evidence="4" id="KW-1185">Reference proteome</keyword>
<dbReference type="PROSITE" id="PS50158">
    <property type="entry name" value="ZF_CCHC"/>
    <property type="match status" value="1"/>
</dbReference>
<reference evidence="3 4" key="1">
    <citation type="submission" date="2019-05" db="EMBL/GenBank/DDBJ databases">
        <title>Another draft genome of Portunus trituberculatus and its Hox gene families provides insights of decapod evolution.</title>
        <authorList>
            <person name="Jeong J.-H."/>
            <person name="Song I."/>
            <person name="Kim S."/>
            <person name="Choi T."/>
            <person name="Kim D."/>
            <person name="Ryu S."/>
            <person name="Kim W."/>
        </authorList>
    </citation>
    <scope>NUCLEOTIDE SEQUENCE [LARGE SCALE GENOMIC DNA]</scope>
    <source>
        <tissue evidence="3">Muscle</tissue>
    </source>
</reference>
<dbReference type="GO" id="GO:0008270">
    <property type="term" value="F:zinc ion binding"/>
    <property type="evidence" value="ECO:0007669"/>
    <property type="project" value="UniProtKB-KW"/>
</dbReference>
<dbReference type="EMBL" id="VSRR010008870">
    <property type="protein sequence ID" value="MPC49433.1"/>
    <property type="molecule type" value="Genomic_DNA"/>
</dbReference>
<evidence type="ECO:0000256" key="1">
    <source>
        <dbReference type="PROSITE-ProRule" id="PRU00047"/>
    </source>
</evidence>
<organism evidence="3 4">
    <name type="scientific">Portunus trituberculatus</name>
    <name type="common">Swimming crab</name>
    <name type="synonym">Neptunus trituberculatus</name>
    <dbReference type="NCBI Taxonomy" id="210409"/>
    <lineage>
        <taxon>Eukaryota</taxon>
        <taxon>Metazoa</taxon>
        <taxon>Ecdysozoa</taxon>
        <taxon>Arthropoda</taxon>
        <taxon>Crustacea</taxon>
        <taxon>Multicrustacea</taxon>
        <taxon>Malacostraca</taxon>
        <taxon>Eumalacostraca</taxon>
        <taxon>Eucarida</taxon>
        <taxon>Decapoda</taxon>
        <taxon>Pleocyemata</taxon>
        <taxon>Brachyura</taxon>
        <taxon>Eubrachyura</taxon>
        <taxon>Portunoidea</taxon>
        <taxon>Portunidae</taxon>
        <taxon>Portuninae</taxon>
        <taxon>Portunus</taxon>
    </lineage>
</organism>
<evidence type="ECO:0000259" key="2">
    <source>
        <dbReference type="PROSITE" id="PS50158"/>
    </source>
</evidence>
<comment type="caution">
    <text evidence="3">The sequence shown here is derived from an EMBL/GenBank/DDBJ whole genome shotgun (WGS) entry which is preliminary data.</text>
</comment>
<evidence type="ECO:0000313" key="3">
    <source>
        <dbReference type="EMBL" id="MPC49433.1"/>
    </source>
</evidence>